<evidence type="ECO:0000313" key="2">
    <source>
        <dbReference type="EMBL" id="SON92544.1"/>
    </source>
</evidence>
<organism evidence="2 3">
    <name type="scientific">Xanthomonas campestris pv. phaseoli</name>
    <dbReference type="NCBI Taxonomy" id="317013"/>
    <lineage>
        <taxon>Bacteria</taxon>
        <taxon>Pseudomonadati</taxon>
        <taxon>Pseudomonadota</taxon>
        <taxon>Gammaproteobacteria</taxon>
        <taxon>Lysobacterales</taxon>
        <taxon>Lysobacteraceae</taxon>
        <taxon>Xanthomonas</taxon>
    </lineage>
</organism>
<comment type="caution">
    <text evidence="2">The sequence shown here is derived from an EMBL/GenBank/DDBJ whole genome shotgun (WGS) entry which is preliminary data.</text>
</comment>
<reference evidence="3 4" key="1">
    <citation type="submission" date="2017-10" db="EMBL/GenBank/DDBJ databases">
        <authorList>
            <person name="Regsiter A."/>
            <person name="William W."/>
        </authorList>
    </citation>
    <scope>NUCLEOTIDE SEQUENCE [LARGE SCALE GENOMIC DNA]</scope>
    <source>
        <strain evidence="1 4">CFBP6984</strain>
        <strain evidence="2 3">CFBP7430</strain>
    </source>
</reference>
<name>A0AB38E4U7_XANCH</name>
<dbReference type="Proteomes" id="UP000234166">
    <property type="component" value="Unassembled WGS sequence"/>
</dbReference>
<protein>
    <submittedName>
        <fullName evidence="2">Uncharacterized protein</fullName>
    </submittedName>
</protein>
<evidence type="ECO:0000313" key="3">
    <source>
        <dbReference type="Proteomes" id="UP000234166"/>
    </source>
</evidence>
<evidence type="ECO:0000313" key="4">
    <source>
        <dbReference type="Proteomes" id="UP000234181"/>
    </source>
</evidence>
<dbReference type="EMBL" id="OCYS01000137">
    <property type="protein sequence ID" value="SON92544.1"/>
    <property type="molecule type" value="Genomic_DNA"/>
</dbReference>
<accession>A0AB38E4U7</accession>
<evidence type="ECO:0000313" key="1">
    <source>
        <dbReference type="EMBL" id="SON87900.1"/>
    </source>
</evidence>
<dbReference type="Proteomes" id="UP000234181">
    <property type="component" value="Unassembled WGS sequence"/>
</dbReference>
<dbReference type="EMBL" id="OCYT01000143">
    <property type="protein sequence ID" value="SON87900.1"/>
    <property type="molecule type" value="Genomic_DNA"/>
</dbReference>
<keyword evidence="4" id="KW-1185">Reference proteome</keyword>
<sequence length="115" mass="12823">MNEWEAQLRLVEPRKYSNGTNCETTGRGHRLLRCTTRRPPQRVGTLPQTGGHNLRGLHILVERYRRRPRLGALGDRGSCFCKHFVAPCDLPIGGPIERLVLLALDDGGSDVARAP</sequence>
<gene>
    <name evidence="1" type="ORF">XAP6984_830027</name>
    <name evidence="2" type="ORF">XAP7430_790027</name>
</gene>
<dbReference type="AlphaFoldDB" id="A0AB38E4U7"/>
<proteinExistence type="predicted"/>